<feature type="transmembrane region" description="Helical" evidence="5">
    <location>
        <begin position="20"/>
        <end position="44"/>
    </location>
</feature>
<dbReference type="InterPro" id="IPR026673">
    <property type="entry name" value="SPEC3/Stum"/>
</dbReference>
<organism evidence="6 7">
    <name type="scientific">Stylonychia lemnae</name>
    <name type="common">Ciliate</name>
    <dbReference type="NCBI Taxonomy" id="5949"/>
    <lineage>
        <taxon>Eukaryota</taxon>
        <taxon>Sar</taxon>
        <taxon>Alveolata</taxon>
        <taxon>Ciliophora</taxon>
        <taxon>Intramacronucleata</taxon>
        <taxon>Spirotrichea</taxon>
        <taxon>Stichotrichia</taxon>
        <taxon>Sporadotrichida</taxon>
        <taxon>Oxytrichidae</taxon>
        <taxon>Stylonychinae</taxon>
        <taxon>Stylonychia</taxon>
    </lineage>
</organism>
<accession>A0A078BBV4</accession>
<evidence type="ECO:0000313" key="7">
    <source>
        <dbReference type="Proteomes" id="UP000039865"/>
    </source>
</evidence>
<keyword evidence="2 5" id="KW-0812">Transmembrane</keyword>
<evidence type="ECO:0000256" key="3">
    <source>
        <dbReference type="ARBA" id="ARBA00022989"/>
    </source>
</evidence>
<gene>
    <name evidence="6" type="primary">Contig10409.g11098</name>
    <name evidence="6" type="ORF">STYLEM_21020</name>
</gene>
<comment type="subcellular location">
    <subcellularLocation>
        <location evidence="1">Membrane</location>
        <topology evidence="1">Multi-pass membrane protein</topology>
    </subcellularLocation>
</comment>
<protein>
    <submittedName>
        <fullName evidence="6">Uncharacterized protein</fullName>
    </submittedName>
</protein>
<dbReference type="OMA" id="GWGTMIS"/>
<keyword evidence="3 5" id="KW-1133">Transmembrane helix</keyword>
<evidence type="ECO:0000256" key="1">
    <source>
        <dbReference type="ARBA" id="ARBA00004141"/>
    </source>
</evidence>
<dbReference type="Pfam" id="PF15795">
    <property type="entry name" value="Spec3"/>
    <property type="match status" value="1"/>
</dbReference>
<evidence type="ECO:0000256" key="4">
    <source>
        <dbReference type="ARBA" id="ARBA00023136"/>
    </source>
</evidence>
<dbReference type="EMBL" id="CCKQ01019828">
    <property type="protein sequence ID" value="CDW91859.1"/>
    <property type="molecule type" value="Genomic_DNA"/>
</dbReference>
<keyword evidence="4 5" id="KW-0472">Membrane</keyword>
<dbReference type="AlphaFoldDB" id="A0A078BBV4"/>
<reference evidence="6 7" key="1">
    <citation type="submission" date="2014-06" db="EMBL/GenBank/DDBJ databases">
        <authorList>
            <person name="Swart Estienne"/>
        </authorList>
    </citation>
    <scope>NUCLEOTIDE SEQUENCE [LARGE SCALE GENOMIC DNA]</scope>
    <source>
        <strain evidence="6 7">130c</strain>
    </source>
</reference>
<dbReference type="OrthoDB" id="361532at2759"/>
<name>A0A078BBV4_STYLE</name>
<feature type="transmembrane region" description="Helical" evidence="5">
    <location>
        <begin position="50"/>
        <end position="76"/>
    </location>
</feature>
<evidence type="ECO:0000256" key="5">
    <source>
        <dbReference type="SAM" id="Phobius"/>
    </source>
</evidence>
<proteinExistence type="predicted"/>
<dbReference type="GO" id="GO:0016020">
    <property type="term" value="C:membrane"/>
    <property type="evidence" value="ECO:0007669"/>
    <property type="project" value="UniProtKB-SubCell"/>
</dbReference>
<dbReference type="Proteomes" id="UP000039865">
    <property type="component" value="Unassembled WGS sequence"/>
</dbReference>
<evidence type="ECO:0000256" key="2">
    <source>
        <dbReference type="ARBA" id="ARBA00022692"/>
    </source>
</evidence>
<keyword evidence="7" id="KW-1185">Reference proteome</keyword>
<dbReference type="InParanoid" id="A0A078BBV4"/>
<evidence type="ECO:0000313" key="6">
    <source>
        <dbReference type="EMBL" id="CDW91859.1"/>
    </source>
</evidence>
<sequence length="80" mass="9136">MLDDCQKKTIQKVAKPGHIILFVLNILLPGWGTMISSCISLNGFSSATLITGFLQFITCWLIIGWLWSIWWGYLIFKKSE</sequence>